<dbReference type="Proteomes" id="UP000054709">
    <property type="component" value="Unassembled WGS sequence"/>
</dbReference>
<evidence type="ECO:0000256" key="4">
    <source>
        <dbReference type="ARBA" id="ARBA00023163"/>
    </source>
</evidence>
<keyword evidence="7" id="KW-1185">Reference proteome</keyword>
<dbReference type="PROSITE" id="PS50931">
    <property type="entry name" value="HTH_LYSR"/>
    <property type="match status" value="1"/>
</dbReference>
<comment type="similarity">
    <text evidence="1">Belongs to the LysR transcriptional regulatory family.</text>
</comment>
<comment type="caution">
    <text evidence="6">The sequence shown here is derived from an EMBL/GenBank/DDBJ whole genome shotgun (WGS) entry which is preliminary data.</text>
</comment>
<evidence type="ECO:0000313" key="6">
    <source>
        <dbReference type="EMBL" id="KTD85874.1"/>
    </source>
</evidence>
<keyword evidence="2" id="KW-0805">Transcription regulation</keyword>
<keyword evidence="4" id="KW-0804">Transcription</keyword>
<dbReference type="Gene3D" id="3.40.190.290">
    <property type="match status" value="1"/>
</dbReference>
<dbReference type="SUPFAM" id="SSF46785">
    <property type="entry name" value="Winged helix' DNA-binding domain"/>
    <property type="match status" value="1"/>
</dbReference>
<dbReference type="EMBL" id="LCZJ02000026">
    <property type="protein sequence ID" value="KTD85874.1"/>
    <property type="molecule type" value="Genomic_DNA"/>
</dbReference>
<dbReference type="PANTHER" id="PTHR30126">
    <property type="entry name" value="HTH-TYPE TRANSCRIPTIONAL REGULATOR"/>
    <property type="match status" value="1"/>
</dbReference>
<organism evidence="6 7">
    <name type="scientific">Paenibacillus etheri</name>
    <dbReference type="NCBI Taxonomy" id="1306852"/>
    <lineage>
        <taxon>Bacteria</taxon>
        <taxon>Bacillati</taxon>
        <taxon>Bacillota</taxon>
        <taxon>Bacilli</taxon>
        <taxon>Bacillales</taxon>
        <taxon>Paenibacillaceae</taxon>
        <taxon>Paenibacillus</taxon>
    </lineage>
</organism>
<dbReference type="InterPro" id="IPR000847">
    <property type="entry name" value="LysR_HTH_N"/>
</dbReference>
<dbReference type="InterPro" id="IPR036388">
    <property type="entry name" value="WH-like_DNA-bd_sf"/>
</dbReference>
<protein>
    <submittedName>
        <fullName evidence="6">LysR family transcriptional regulator</fullName>
    </submittedName>
</protein>
<evidence type="ECO:0000256" key="2">
    <source>
        <dbReference type="ARBA" id="ARBA00023015"/>
    </source>
</evidence>
<dbReference type="Gene3D" id="1.10.10.10">
    <property type="entry name" value="Winged helix-like DNA-binding domain superfamily/Winged helix DNA-binding domain"/>
    <property type="match status" value="1"/>
</dbReference>
<dbReference type="AlphaFoldDB" id="A0A0W1AX19"/>
<dbReference type="InterPro" id="IPR036390">
    <property type="entry name" value="WH_DNA-bd_sf"/>
</dbReference>
<dbReference type="SUPFAM" id="SSF53850">
    <property type="entry name" value="Periplasmic binding protein-like II"/>
    <property type="match status" value="1"/>
</dbReference>
<dbReference type="GO" id="GO:0000976">
    <property type="term" value="F:transcription cis-regulatory region binding"/>
    <property type="evidence" value="ECO:0007669"/>
    <property type="project" value="TreeGrafter"/>
</dbReference>
<evidence type="ECO:0000313" key="7">
    <source>
        <dbReference type="Proteomes" id="UP000054709"/>
    </source>
</evidence>
<gene>
    <name evidence="6" type="ORF">UQ64_19820</name>
</gene>
<evidence type="ECO:0000259" key="5">
    <source>
        <dbReference type="PROSITE" id="PS50931"/>
    </source>
</evidence>
<sequence>MDLSQLEAFLAVCRIRNFTKASEHLHISQSAVTARIKALENSVGKVLLIRDNRNVSLTQAGISFVPYAERMLRLFEESKVTLSEELENYIILSGPGSVWHYYYLQHILSFRRDHPKVAIKFLSYIDSSYMIRDLLLDGIVQVAIKYDPPEHPKVTRHLLFDDEIILVSTQLRETPISRGDFFQREYCHLEWGGPFPEWFTSIVGAGYVPIVQTDHSMIMLDMLLLGAGFGFLPRSIAQHYLDQQKLFQLQCELDTPIIKAYALYLTENAEDIRVRLGLEMLGWIGKVCLEVTYRRDFERFL</sequence>
<proteinExistence type="inferred from homology"/>
<dbReference type="InterPro" id="IPR005119">
    <property type="entry name" value="LysR_subst-bd"/>
</dbReference>
<dbReference type="FunFam" id="1.10.10.10:FF:000001">
    <property type="entry name" value="LysR family transcriptional regulator"/>
    <property type="match status" value="1"/>
</dbReference>
<dbReference type="PANTHER" id="PTHR30126:SF21">
    <property type="entry name" value="TRANSCRIPTIONAL REGULATOR-RELATED"/>
    <property type="match status" value="1"/>
</dbReference>
<dbReference type="PRINTS" id="PR00039">
    <property type="entry name" value="HTHLYSR"/>
</dbReference>
<accession>A0A0W1AX19</accession>
<feature type="domain" description="HTH lysR-type" evidence="5">
    <location>
        <begin position="1"/>
        <end position="58"/>
    </location>
</feature>
<reference evidence="6 7" key="1">
    <citation type="journal article" date="2015" name="Int. Biodeterior. Biodegradation">
        <title>Physiological and genetic screening methods for the isolation of methyl tert-butyl ether-degrading bacteria for bioremediation purposes.</title>
        <authorList>
            <person name="Guisado I.M."/>
            <person name="Purswani J."/>
            <person name="Gonzalez Lopez J."/>
            <person name="Pozo C."/>
        </authorList>
    </citation>
    <scope>NUCLEOTIDE SEQUENCE [LARGE SCALE GENOMIC DNA]</scope>
    <source>
        <strain evidence="6 7">SH7</strain>
    </source>
</reference>
<dbReference type="Pfam" id="PF03466">
    <property type="entry name" value="LysR_substrate"/>
    <property type="match status" value="1"/>
</dbReference>
<dbReference type="GO" id="GO:0003700">
    <property type="term" value="F:DNA-binding transcription factor activity"/>
    <property type="evidence" value="ECO:0007669"/>
    <property type="project" value="InterPro"/>
</dbReference>
<dbReference type="Pfam" id="PF00126">
    <property type="entry name" value="HTH_1"/>
    <property type="match status" value="1"/>
</dbReference>
<dbReference type="OrthoDB" id="9803735at2"/>
<keyword evidence="3" id="KW-0238">DNA-binding</keyword>
<evidence type="ECO:0000256" key="1">
    <source>
        <dbReference type="ARBA" id="ARBA00009437"/>
    </source>
</evidence>
<name>A0A0W1AX19_9BACL</name>
<dbReference type="CDD" id="cd05466">
    <property type="entry name" value="PBP2_LTTR_substrate"/>
    <property type="match status" value="1"/>
</dbReference>
<evidence type="ECO:0000256" key="3">
    <source>
        <dbReference type="ARBA" id="ARBA00023125"/>
    </source>
</evidence>